<keyword evidence="1" id="KW-0862">Zinc</keyword>
<accession>A0ABV6Y7A5</accession>
<reference evidence="4 5" key="1">
    <citation type="submission" date="2024-09" db="EMBL/GenBank/DDBJ databases">
        <title>Nodulacao em especies de Leguminosae Basais da Amazonia e Caracterizacao dos Rizobios e Bacterias Associadas aos Nodulos.</title>
        <authorList>
            <person name="Jambeiro I.C.A."/>
            <person name="Lopes I.S."/>
            <person name="Aguiar E.R.G.R."/>
            <person name="Santos A.F.J."/>
            <person name="Dos Santos J.M.F."/>
            <person name="Gross E."/>
        </authorList>
    </citation>
    <scope>NUCLEOTIDE SEQUENCE [LARGE SCALE GENOMIC DNA]</scope>
    <source>
        <strain evidence="4 5">BRUESC1165</strain>
    </source>
</reference>
<organism evidence="4 5">
    <name type="scientific">Microvirga arabica</name>
    <dbReference type="NCBI Taxonomy" id="1128671"/>
    <lineage>
        <taxon>Bacteria</taxon>
        <taxon>Pseudomonadati</taxon>
        <taxon>Pseudomonadota</taxon>
        <taxon>Alphaproteobacteria</taxon>
        <taxon>Hyphomicrobiales</taxon>
        <taxon>Methylobacteriaceae</taxon>
        <taxon>Microvirga</taxon>
    </lineage>
</organism>
<keyword evidence="1" id="KW-0863">Zinc-finger</keyword>
<dbReference type="RefSeq" id="WP_377029657.1">
    <property type="nucleotide sequence ID" value="NZ_JBHOMY010000026.1"/>
</dbReference>
<dbReference type="PANTHER" id="PTHR38133">
    <property type="entry name" value="SLR1429 PROTEIN"/>
    <property type="match status" value="1"/>
</dbReference>
<proteinExistence type="predicted"/>
<dbReference type="EMBL" id="JBHOMY010000026">
    <property type="protein sequence ID" value="MFC1457148.1"/>
    <property type="molecule type" value="Genomic_DNA"/>
</dbReference>
<evidence type="ECO:0000256" key="1">
    <source>
        <dbReference type="PROSITE-ProRule" id="PRU00325"/>
    </source>
</evidence>
<keyword evidence="1" id="KW-0479">Metal-binding</keyword>
<dbReference type="Proteomes" id="UP001593940">
    <property type="component" value="Unassembled WGS sequence"/>
</dbReference>
<gene>
    <name evidence="4" type="ORF">ACETIH_10530</name>
</gene>
<feature type="compositionally biased region" description="Basic and acidic residues" evidence="2">
    <location>
        <begin position="320"/>
        <end position="338"/>
    </location>
</feature>
<evidence type="ECO:0000256" key="2">
    <source>
        <dbReference type="SAM" id="MobiDB-lite"/>
    </source>
</evidence>
<keyword evidence="5" id="KW-1185">Reference proteome</keyword>
<dbReference type="PROSITE" id="PS50966">
    <property type="entry name" value="ZF_SWIM"/>
    <property type="match status" value="1"/>
</dbReference>
<sequence>MAPWFDGAWPSYVPVAERRKQAAREVEKLRKKGHPVAPVVLEGRTIARTFWGKAWCDNLESYQDFDNRLPRGRTYVRNGAVIDLQISALEIKAMVSGSSIYRVSVSITALAPTLWRSICADCTGGIDSLVELLQGRFSKGVMERLCCQDRGLFPKPTDIRFSCTCPDGALMCKHVAAVLYGVGARLDESPELLFRLRAVDEKDLVADLDTALSISSQPLDIGKVLETNDISALFGLDIEETGGATPGHDAIPTVPEPVARTGQKRTSTKVAGRKAIVRSRPAPAARKANPHAVLPARQIRKTSKASKVPHSAEPIAQARPLDDSPIRKASKRAQDPKIVKGKGKRTMPKPEIELTPDGFVKWWK</sequence>
<evidence type="ECO:0000259" key="3">
    <source>
        <dbReference type="PROSITE" id="PS50966"/>
    </source>
</evidence>
<feature type="domain" description="SWIM-type" evidence="3">
    <location>
        <begin position="153"/>
        <end position="183"/>
    </location>
</feature>
<comment type="caution">
    <text evidence="4">The sequence shown here is derived from an EMBL/GenBank/DDBJ whole genome shotgun (WGS) entry which is preliminary data.</text>
</comment>
<evidence type="ECO:0000313" key="5">
    <source>
        <dbReference type="Proteomes" id="UP001593940"/>
    </source>
</evidence>
<protein>
    <submittedName>
        <fullName evidence="4">SWIM zinc finger family protein</fullName>
    </submittedName>
</protein>
<dbReference type="InterPro" id="IPR007527">
    <property type="entry name" value="Znf_SWIM"/>
</dbReference>
<feature type="region of interest" description="Disordered" evidence="2">
    <location>
        <begin position="298"/>
        <end position="352"/>
    </location>
</feature>
<evidence type="ECO:0000313" key="4">
    <source>
        <dbReference type="EMBL" id="MFC1457148.1"/>
    </source>
</evidence>
<name>A0ABV6Y7A5_9HYPH</name>
<dbReference type="PANTHER" id="PTHR38133:SF1">
    <property type="entry name" value="SLR1429 PROTEIN"/>
    <property type="match status" value="1"/>
</dbReference>
<dbReference type="Pfam" id="PF04434">
    <property type="entry name" value="SWIM"/>
    <property type="match status" value="1"/>
</dbReference>